<keyword evidence="3" id="KW-1185">Reference proteome</keyword>
<protein>
    <recommendedName>
        <fullName evidence="4">CYRIA/CYRIB Rac1 binding domain-containing protein</fullName>
    </recommendedName>
</protein>
<dbReference type="PANTHER" id="PTHR12195">
    <property type="entry name" value="CYTOPLASMIC FMR1-INTERACTING PROTEIN-RELATED"/>
    <property type="match status" value="1"/>
</dbReference>
<dbReference type="Proteomes" id="UP001497512">
    <property type="component" value="Chromosome 17"/>
</dbReference>
<evidence type="ECO:0000256" key="1">
    <source>
        <dbReference type="SAM" id="MobiDB-lite"/>
    </source>
</evidence>
<evidence type="ECO:0000313" key="3">
    <source>
        <dbReference type="Proteomes" id="UP001497512"/>
    </source>
</evidence>
<gene>
    <name evidence="2" type="ORF">CSSPTR1EN2_LOCUS9384</name>
</gene>
<dbReference type="InterPro" id="IPR008081">
    <property type="entry name" value="Cytoplasmic_FMR1-int"/>
</dbReference>
<dbReference type="EMBL" id="OZ019909">
    <property type="protein sequence ID" value="CAK9208839.1"/>
    <property type="molecule type" value="Genomic_DNA"/>
</dbReference>
<feature type="region of interest" description="Disordered" evidence="1">
    <location>
        <begin position="935"/>
        <end position="961"/>
    </location>
</feature>
<evidence type="ECO:0008006" key="4">
    <source>
        <dbReference type="Google" id="ProtNLM"/>
    </source>
</evidence>
<dbReference type="Pfam" id="PF05994">
    <property type="entry name" value="FragX_IP"/>
    <property type="match status" value="1"/>
</dbReference>
<sequence length="961" mass="109548">MGSIRAQHDEYSLRFAAALNQLENLRMMKEMEPTVSSRIKEDMYLVIVDGFQLLSEWTGRVWEQSAWKFSRPTTELSPFDTDRSKDVSDYEKVVRCNYTAVERKAMVELISYIKGVGNMMERVDTRVADAIWESLHAQVQDFVQNKITLMLRTTFKKKKELAWILTEMRTVAADWMGNPSYAESNHASSKSSKEENGKPSISFRSRAAAPTAAQLHCLQYLIHELVSGGAPKKAGGFFSAVDSEIPSGNLRQFENFFNRLAFFPHILDYRATLAHLTDVGFLWFREFYLETSRVIQFPIECSLPWMLVEHVLQSQDVGLLESILMPFDIYNDSADYALRVLKQRFLYDEIEAEVDLCFDQLVFKLSEQMFSHYKSLAASKMLDIGFLTTVENREKYAVFPKRYDHLFHVRRVKLLGRSINLAGLIRQRMNKMFRENLDFLLERFESQDLCAVVELQRLVEILELTHELLSEHVKMDPFNLMMSEMTETISLVSFSGRVATQVFVELQNDFFPNFILCTTTQRFVRSSKPFQRPIRRPSVPYCDPSFLCGNNDLNEAHGTFTELHSKFFGLPHMFAVLKLVGSRSLPWLVHALLDYLSQKVSSLETGVEELRGLMPKAITIPPHDEGVEGNLKHFVEQLQWATNFDIRKQMLQGLKEIGSIIFWMSLLDTAMRETETVRFIQVVPWLGVVPNKAGQLQQLLCDDNFSPLVSLFKNATNEILKNPDCLNSKAFVSMSKQAEVADILYMNNLQTGSVLDYTLKFLVAVLVRSRERWDFPSKSGLIEITVSKEYHRIYSAIQFVHSTNSVEADSFLEQYGDAVAWGGCTILYLLGQQLRFELLDFTYHVLAVAEAEALLLSTASLAEKSKSGHHTLEVAAFLENGKKARRLNSHVFSLLRAQSPHMDKLASMIKQNGTVLQHFKLPVTPSLLSRLALRDSGDDTTTDGASGTTDTQALTMPANLA</sequence>
<organism evidence="2 3">
    <name type="scientific">Sphagnum troendelagicum</name>
    <dbReference type="NCBI Taxonomy" id="128251"/>
    <lineage>
        <taxon>Eukaryota</taxon>
        <taxon>Viridiplantae</taxon>
        <taxon>Streptophyta</taxon>
        <taxon>Embryophyta</taxon>
        <taxon>Bryophyta</taxon>
        <taxon>Sphagnophytina</taxon>
        <taxon>Sphagnopsida</taxon>
        <taxon>Sphagnales</taxon>
        <taxon>Sphagnaceae</taxon>
        <taxon>Sphagnum</taxon>
    </lineage>
</organism>
<reference evidence="2" key="1">
    <citation type="submission" date="2024-02" db="EMBL/GenBank/DDBJ databases">
        <authorList>
            <consortium name="ELIXIR-Norway"/>
            <consortium name="Elixir Norway"/>
        </authorList>
    </citation>
    <scope>NUCLEOTIDE SEQUENCE</scope>
</reference>
<feature type="region of interest" description="Disordered" evidence="1">
    <location>
        <begin position="183"/>
        <end position="203"/>
    </location>
</feature>
<dbReference type="PRINTS" id="PR01698">
    <property type="entry name" value="CYTOFMRPINTP"/>
</dbReference>
<evidence type="ECO:0000313" key="2">
    <source>
        <dbReference type="EMBL" id="CAK9208839.1"/>
    </source>
</evidence>
<proteinExistence type="predicted"/>
<dbReference type="PIRSF" id="PIRSF008153">
    <property type="entry name" value="FMR1_interacting"/>
    <property type="match status" value="1"/>
</dbReference>
<accession>A0ABP0TYW1</accession>
<feature type="compositionally biased region" description="Low complexity" evidence="1">
    <location>
        <begin position="942"/>
        <end position="951"/>
    </location>
</feature>
<name>A0ABP0TYW1_9BRYO</name>